<dbReference type="Pfam" id="PF00089">
    <property type="entry name" value="Trypsin"/>
    <property type="match status" value="1"/>
</dbReference>
<protein>
    <submittedName>
        <fullName evidence="10">Serine protease 52-like</fullName>
    </submittedName>
</protein>
<dbReference type="Proteomes" id="UP000694863">
    <property type="component" value="Unplaced"/>
</dbReference>
<dbReference type="GeneID" id="115868292"/>
<keyword evidence="2" id="KW-0964">Secreted</keyword>
<dbReference type="CDD" id="cd00190">
    <property type="entry name" value="Tryp_SPc"/>
    <property type="match status" value="1"/>
</dbReference>
<keyword evidence="3" id="KW-0645">Protease</keyword>
<dbReference type="InterPro" id="IPR009003">
    <property type="entry name" value="Peptidase_S1_PA"/>
</dbReference>
<dbReference type="SMART" id="SM00020">
    <property type="entry name" value="Tryp_SPc"/>
    <property type="match status" value="1"/>
</dbReference>
<proteinExistence type="predicted"/>
<dbReference type="SUPFAM" id="SSF50494">
    <property type="entry name" value="Trypsin-like serine proteases"/>
    <property type="match status" value="1"/>
</dbReference>
<keyword evidence="4" id="KW-0378">Hydrolase</keyword>
<dbReference type="PROSITE" id="PS50240">
    <property type="entry name" value="TRYPSIN_DOM"/>
    <property type="match status" value="1"/>
</dbReference>
<accession>A0ABM1VIV0</accession>
<dbReference type="InterPro" id="IPR043504">
    <property type="entry name" value="Peptidase_S1_PA_chymotrypsin"/>
</dbReference>
<evidence type="ECO:0000256" key="2">
    <source>
        <dbReference type="ARBA" id="ARBA00022525"/>
    </source>
</evidence>
<feature type="region of interest" description="Disordered" evidence="7">
    <location>
        <begin position="1"/>
        <end position="21"/>
    </location>
</feature>
<evidence type="ECO:0000256" key="1">
    <source>
        <dbReference type="ARBA" id="ARBA00004613"/>
    </source>
</evidence>
<comment type="subcellular location">
    <subcellularLocation>
        <location evidence="1">Secreted</location>
    </subcellularLocation>
</comment>
<evidence type="ECO:0000256" key="3">
    <source>
        <dbReference type="ARBA" id="ARBA00022670"/>
    </source>
</evidence>
<dbReference type="PANTHER" id="PTHR24264">
    <property type="entry name" value="TRYPSIN-RELATED"/>
    <property type="match status" value="1"/>
</dbReference>
<keyword evidence="5" id="KW-0720">Serine protease</keyword>
<evidence type="ECO:0000313" key="10">
    <source>
        <dbReference type="RefSeq" id="XP_030740509.1"/>
    </source>
</evidence>
<sequence>MASLPAHRSSWRYSSSKPSFDVRNPDKRGVVRLLFGGSGIKLAKPLLSEEMIVTCGPNAVPQSMKPETYKIIGGDIADILDFPWQIRSDLEIIYGENNLKAKSSMKWKVDKLVLHPHFDPWTMDNDIALILLKFPIKLGVGKAPVCLSEISGIEKWRNCWVSGWGASDPGRPVGLALEKVNLQLVQWEHCSKSVPMLTYNMLCAKHPEGGKDACQGDSGGPLVCQKQNRSTWYQLGIISWGIGCGLKNHPGVYTKVSNYLVWIRNEAKLAGKPYKPESDSGNSFLLLPWAVLFLYPVMFLVPQLLNAALP</sequence>
<reference evidence="10" key="1">
    <citation type="submission" date="2025-08" db="UniProtKB">
        <authorList>
            <consortium name="RefSeq"/>
        </authorList>
    </citation>
    <scope>IDENTIFICATION</scope>
</reference>
<dbReference type="InterPro" id="IPR001314">
    <property type="entry name" value="Peptidase_S1A"/>
</dbReference>
<dbReference type="Gene3D" id="2.40.10.10">
    <property type="entry name" value="Trypsin-like serine proteases"/>
    <property type="match status" value="1"/>
</dbReference>
<evidence type="ECO:0000256" key="4">
    <source>
        <dbReference type="ARBA" id="ARBA00022801"/>
    </source>
</evidence>
<evidence type="ECO:0000256" key="5">
    <source>
        <dbReference type="ARBA" id="ARBA00022825"/>
    </source>
</evidence>
<keyword evidence="6" id="KW-1015">Disulfide bond</keyword>
<dbReference type="RefSeq" id="XP_030740509.1">
    <property type="nucleotide sequence ID" value="XM_030884649.1"/>
</dbReference>
<feature type="domain" description="Peptidase S1" evidence="8">
    <location>
        <begin position="1"/>
        <end position="268"/>
    </location>
</feature>
<dbReference type="InterPro" id="IPR050127">
    <property type="entry name" value="Serine_Proteases_S1"/>
</dbReference>
<keyword evidence="9" id="KW-1185">Reference proteome</keyword>
<evidence type="ECO:0000256" key="6">
    <source>
        <dbReference type="ARBA" id="ARBA00023157"/>
    </source>
</evidence>
<dbReference type="InterPro" id="IPR001254">
    <property type="entry name" value="Trypsin_dom"/>
</dbReference>
<dbReference type="InterPro" id="IPR033116">
    <property type="entry name" value="TRYPSIN_SER"/>
</dbReference>
<dbReference type="PANTHER" id="PTHR24264:SF65">
    <property type="entry name" value="SRCR DOMAIN-CONTAINING PROTEIN"/>
    <property type="match status" value="1"/>
</dbReference>
<organism evidence="9 10">
    <name type="scientific">Echinops telfairi</name>
    <name type="common">Lesser hedgehog tenrec</name>
    <dbReference type="NCBI Taxonomy" id="9371"/>
    <lineage>
        <taxon>Eukaryota</taxon>
        <taxon>Metazoa</taxon>
        <taxon>Chordata</taxon>
        <taxon>Craniata</taxon>
        <taxon>Vertebrata</taxon>
        <taxon>Euteleostomi</taxon>
        <taxon>Mammalia</taxon>
        <taxon>Eutheria</taxon>
        <taxon>Afrotheria</taxon>
        <taxon>Tenrecidae</taxon>
        <taxon>Tenrecinae</taxon>
        <taxon>Echinops</taxon>
    </lineage>
</organism>
<dbReference type="PROSITE" id="PS00135">
    <property type="entry name" value="TRYPSIN_SER"/>
    <property type="match status" value="1"/>
</dbReference>
<evidence type="ECO:0000256" key="7">
    <source>
        <dbReference type="SAM" id="MobiDB-lite"/>
    </source>
</evidence>
<evidence type="ECO:0000259" key="8">
    <source>
        <dbReference type="PROSITE" id="PS50240"/>
    </source>
</evidence>
<dbReference type="PRINTS" id="PR00722">
    <property type="entry name" value="CHYMOTRYPSIN"/>
</dbReference>
<evidence type="ECO:0000313" key="9">
    <source>
        <dbReference type="Proteomes" id="UP000694863"/>
    </source>
</evidence>
<name>A0ABM1VIV0_ECHTE</name>
<gene>
    <name evidence="10" type="primary">LOC115868292</name>
</gene>